<evidence type="ECO:0000256" key="3">
    <source>
        <dbReference type="ARBA" id="ARBA00022448"/>
    </source>
</evidence>
<gene>
    <name evidence="13" type="ORF">PM02_18170</name>
</gene>
<dbReference type="PANTHER" id="PTHR30386">
    <property type="entry name" value="MEMBRANE FUSION SUBUNIT OF EMRAB-TOLC MULTIDRUG EFFLUX PUMP"/>
    <property type="match status" value="1"/>
</dbReference>
<comment type="caution">
    <text evidence="13">The sequence shown here is derived from an EMBL/GenBank/DDBJ whole genome shotgun (WGS) entry which is preliminary data.</text>
</comment>
<dbReference type="GO" id="GO:0009306">
    <property type="term" value="P:protein secretion"/>
    <property type="evidence" value="ECO:0007669"/>
    <property type="project" value="InterPro"/>
</dbReference>
<evidence type="ECO:0000313" key="14">
    <source>
        <dbReference type="Proteomes" id="UP000027337"/>
    </source>
</evidence>
<dbReference type="STRING" id="83219.PM02_18170"/>
<keyword evidence="8 9" id="KW-0472">Membrane</keyword>
<keyword evidence="4 9" id="KW-1003">Cell membrane</keyword>
<dbReference type="NCBIfam" id="TIGR01843">
    <property type="entry name" value="type_I_hlyD"/>
    <property type="match status" value="1"/>
</dbReference>
<keyword evidence="6 9" id="KW-0812">Transmembrane</keyword>
<dbReference type="InterPro" id="IPR010129">
    <property type="entry name" value="T1SS_HlyD"/>
</dbReference>
<dbReference type="Pfam" id="PF25994">
    <property type="entry name" value="HH_AprE"/>
    <property type="match status" value="1"/>
</dbReference>
<keyword evidence="10" id="KW-0175">Coiled coil</keyword>
<evidence type="ECO:0000259" key="12">
    <source>
        <dbReference type="Pfam" id="PF26002"/>
    </source>
</evidence>
<feature type="coiled-coil region" evidence="10">
    <location>
        <begin position="154"/>
        <end position="181"/>
    </location>
</feature>
<feature type="coiled-coil region" evidence="10">
    <location>
        <begin position="242"/>
        <end position="276"/>
    </location>
</feature>
<evidence type="ECO:0000256" key="6">
    <source>
        <dbReference type="ARBA" id="ARBA00022692"/>
    </source>
</evidence>
<accession>A0A061SIV6</accession>
<dbReference type="Pfam" id="PF26002">
    <property type="entry name" value="Beta-barrel_AprE"/>
    <property type="match status" value="1"/>
</dbReference>
<keyword evidence="14" id="KW-1185">Reference proteome</keyword>
<protein>
    <recommendedName>
        <fullName evidence="9">Membrane fusion protein (MFP) family protein</fullName>
    </recommendedName>
</protein>
<proteinExistence type="inferred from homology"/>
<dbReference type="InterPro" id="IPR058982">
    <property type="entry name" value="Beta-barrel_AprE"/>
</dbReference>
<dbReference type="RefSeq" id="WP_037911206.1">
    <property type="nucleotide sequence ID" value="NZ_JEMU01000022.1"/>
</dbReference>
<feature type="domain" description="AprE-like beta-barrel" evidence="12">
    <location>
        <begin position="318"/>
        <end position="408"/>
    </location>
</feature>
<dbReference type="eggNOG" id="COG0845">
    <property type="taxonomic scope" value="Bacteria"/>
</dbReference>
<comment type="similarity">
    <text evidence="2 9">Belongs to the membrane fusion protein (MFP) (TC 8.A.1) family.</text>
</comment>
<keyword evidence="3 9" id="KW-0813">Transport</keyword>
<comment type="subcellular location">
    <subcellularLocation>
        <location evidence="1 9">Cell inner membrane</location>
        <topology evidence="1 9">Single-pass membrane protein</topology>
    </subcellularLocation>
</comment>
<dbReference type="PANTHER" id="PTHR30386:SF17">
    <property type="entry name" value="ALKALINE PROTEASE SECRETION PROTEIN APRE"/>
    <property type="match status" value="1"/>
</dbReference>
<organism evidence="13 14">
    <name type="scientific">Sulfitobacter mediterraneus</name>
    <dbReference type="NCBI Taxonomy" id="83219"/>
    <lineage>
        <taxon>Bacteria</taxon>
        <taxon>Pseudomonadati</taxon>
        <taxon>Pseudomonadota</taxon>
        <taxon>Alphaproteobacteria</taxon>
        <taxon>Rhodobacterales</taxon>
        <taxon>Roseobacteraceae</taxon>
        <taxon>Sulfitobacter</taxon>
    </lineage>
</organism>
<sequence>MTNKPSPRPVAFLGYFIVFITFGVFGTWAAYAKLDSAVVATGSISLEGNRKVIQHLEGGIVADIMVEEADAVKEGDVLLRLSGVEARSNLEVVSNRVEVLKVIEARLQAERNLDDSFELPANLQITPVNANVEKTFKDQHELFEDRRSILKSGTDILTSRIDQLQVQIEGLELQRSALSRRIENFTVMVERMRGGSEKGLVEKNVLAQREDELIQIEANLGQVISEIGQASNVVGETEYQKLQVTQEYRERANSELEDIRAQLAELQERAKIAADILSRTDIRAPGAGTIQNLQVHTLGSVIGPGEVLMELVPKDENLVVNARVSPIDIDNVIPGLETEVRFTAFKTKLTPIVLGSVQNVSKDVITPSNPNEAPFYLARIDVDEKDVPGDIRDRLTAGMPVDVIITTGERTVLNYIVSPLLDAVRKSLTEE</sequence>
<reference evidence="13 14" key="1">
    <citation type="journal article" date="2014" name="Genome Announc.">
        <title>Draft Genome Sequences of Two Isolates of the Roseobacter Group, Sulfitobacter sp. Strains 3SOLIMAR09 and 1FIGIMAR09, from Harbors of Mallorca Island (Mediterranean Sea).</title>
        <authorList>
            <person name="Mas-Llado M."/>
            <person name="Pina-Villalonga J.M."/>
            <person name="Brunet-Galmes I."/>
            <person name="Nogales B."/>
            <person name="Bosch R."/>
        </authorList>
    </citation>
    <scope>NUCLEOTIDE SEQUENCE [LARGE SCALE GENOMIC DNA]</scope>
    <source>
        <strain evidence="13 14">1FIGIMAR09</strain>
    </source>
</reference>
<dbReference type="AlphaFoldDB" id="A0A061SIV6"/>
<evidence type="ECO:0000256" key="9">
    <source>
        <dbReference type="RuleBase" id="RU365093"/>
    </source>
</evidence>
<keyword evidence="5 9" id="KW-0997">Cell inner membrane</keyword>
<keyword evidence="7 9" id="KW-1133">Transmembrane helix</keyword>
<dbReference type="InterPro" id="IPR050739">
    <property type="entry name" value="MFP"/>
</dbReference>
<evidence type="ECO:0000256" key="2">
    <source>
        <dbReference type="ARBA" id="ARBA00009477"/>
    </source>
</evidence>
<feature type="domain" description="AprE-like long alpha-helical hairpin" evidence="11">
    <location>
        <begin position="86"/>
        <end position="275"/>
    </location>
</feature>
<dbReference type="Gene3D" id="2.40.30.170">
    <property type="match status" value="1"/>
</dbReference>
<evidence type="ECO:0000256" key="5">
    <source>
        <dbReference type="ARBA" id="ARBA00022519"/>
    </source>
</evidence>
<dbReference type="PRINTS" id="PR01490">
    <property type="entry name" value="RTXTOXIND"/>
</dbReference>
<evidence type="ECO:0000256" key="4">
    <source>
        <dbReference type="ARBA" id="ARBA00022475"/>
    </source>
</evidence>
<dbReference type="GO" id="GO:0005886">
    <property type="term" value="C:plasma membrane"/>
    <property type="evidence" value="ECO:0007669"/>
    <property type="project" value="UniProtKB-SubCell"/>
</dbReference>
<dbReference type="Proteomes" id="UP000027337">
    <property type="component" value="Unassembled WGS sequence"/>
</dbReference>
<dbReference type="EMBL" id="JEMU01000022">
    <property type="protein sequence ID" value="KAJ01636.1"/>
    <property type="molecule type" value="Genomic_DNA"/>
</dbReference>
<evidence type="ECO:0000256" key="10">
    <source>
        <dbReference type="SAM" id="Coils"/>
    </source>
</evidence>
<feature type="transmembrane region" description="Helical" evidence="9">
    <location>
        <begin position="12"/>
        <end position="31"/>
    </location>
</feature>
<evidence type="ECO:0000256" key="8">
    <source>
        <dbReference type="ARBA" id="ARBA00023136"/>
    </source>
</evidence>
<dbReference type="InterPro" id="IPR006144">
    <property type="entry name" value="Secretion_HlyD_CS"/>
</dbReference>
<evidence type="ECO:0000256" key="1">
    <source>
        <dbReference type="ARBA" id="ARBA00004377"/>
    </source>
</evidence>
<name>A0A061SIV6_9RHOB</name>
<evidence type="ECO:0000313" key="13">
    <source>
        <dbReference type="EMBL" id="KAJ01636.1"/>
    </source>
</evidence>
<dbReference type="InterPro" id="IPR058781">
    <property type="entry name" value="HH_AprE-like"/>
</dbReference>
<dbReference type="PROSITE" id="PS00543">
    <property type="entry name" value="HLYD_FAMILY"/>
    <property type="match status" value="1"/>
</dbReference>
<evidence type="ECO:0000256" key="7">
    <source>
        <dbReference type="ARBA" id="ARBA00022989"/>
    </source>
</evidence>
<evidence type="ECO:0000259" key="11">
    <source>
        <dbReference type="Pfam" id="PF25994"/>
    </source>
</evidence>